<dbReference type="AlphaFoldDB" id="A0AAW5SUD3"/>
<protein>
    <recommendedName>
        <fullName evidence="3">SnoaL-like domain-containing protein</fullName>
    </recommendedName>
</protein>
<reference evidence="1" key="2">
    <citation type="journal article" date="2022" name="BMC Genomics">
        <title>Comparative genome analysis of mycobacteria focusing on tRNA and non-coding RNA.</title>
        <authorList>
            <person name="Behra P.R.K."/>
            <person name="Pettersson B.M.F."/>
            <person name="Ramesh M."/>
            <person name="Das S."/>
            <person name="Dasgupta S."/>
            <person name="Kirsebom L.A."/>
        </authorList>
    </citation>
    <scope>NUCLEOTIDE SEQUENCE</scope>
    <source>
        <strain evidence="1">DSM 44203</strain>
    </source>
</reference>
<dbReference type="InterPro" id="IPR032710">
    <property type="entry name" value="NTF2-like_dom_sf"/>
</dbReference>
<organism evidence="1 2">
    <name type="scientific">Mycolicibacterium novocastrense</name>
    <name type="common">Mycobacterium novocastrense</name>
    <dbReference type="NCBI Taxonomy" id="59813"/>
    <lineage>
        <taxon>Bacteria</taxon>
        <taxon>Bacillati</taxon>
        <taxon>Actinomycetota</taxon>
        <taxon>Actinomycetes</taxon>
        <taxon>Mycobacteriales</taxon>
        <taxon>Mycobacteriaceae</taxon>
        <taxon>Mycolicibacterium</taxon>
    </lineage>
</organism>
<name>A0AAW5SUD3_MYCNV</name>
<evidence type="ECO:0000313" key="2">
    <source>
        <dbReference type="Proteomes" id="UP001207528"/>
    </source>
</evidence>
<evidence type="ECO:0000313" key="1">
    <source>
        <dbReference type="EMBL" id="MCV7026677.1"/>
    </source>
</evidence>
<proteinExistence type="predicted"/>
<evidence type="ECO:0008006" key="3">
    <source>
        <dbReference type="Google" id="ProtNLM"/>
    </source>
</evidence>
<reference evidence="1" key="1">
    <citation type="submission" date="2020-07" db="EMBL/GenBank/DDBJ databases">
        <authorList>
            <person name="Pettersson B.M.F."/>
            <person name="Behra P.R.K."/>
            <person name="Ramesh M."/>
            <person name="Das S."/>
            <person name="Dasgupta S."/>
            <person name="Kirsebom L.A."/>
        </authorList>
    </citation>
    <scope>NUCLEOTIDE SEQUENCE</scope>
    <source>
        <strain evidence="1">DSM 44203</strain>
    </source>
</reference>
<dbReference type="Proteomes" id="UP001207528">
    <property type="component" value="Unassembled WGS sequence"/>
</dbReference>
<dbReference type="EMBL" id="JACKTI010000071">
    <property type="protein sequence ID" value="MCV7026677.1"/>
    <property type="molecule type" value="Genomic_DNA"/>
</dbReference>
<gene>
    <name evidence="1" type="ORF">H7I77_25570</name>
</gene>
<sequence length="160" mass="17415">MSMLAPHRDTLKCFVDCIHGGADENTLTHLLAEGVVLHGPFADELITGRKAAVKTIKTVNRLSSDDTYLEVLSGETHHAAHFRLQVGDAAVNGIFFVLLDANGKIAEVSIFYRTLQSGVALQRNLADAIGMQPWELRTDGGEAVSTEHRVAQQVCDPTDY</sequence>
<dbReference type="SUPFAM" id="SSF54427">
    <property type="entry name" value="NTF2-like"/>
    <property type="match status" value="1"/>
</dbReference>
<accession>A0AAW5SUD3</accession>
<dbReference type="Gene3D" id="3.10.450.50">
    <property type="match status" value="1"/>
</dbReference>
<comment type="caution">
    <text evidence="1">The sequence shown here is derived from an EMBL/GenBank/DDBJ whole genome shotgun (WGS) entry which is preliminary data.</text>
</comment>